<dbReference type="InterPro" id="IPR016776">
    <property type="entry name" value="ApeP-like_dehydratase"/>
</dbReference>
<name>A0A0F9PFM0_9ZZZZ</name>
<organism evidence="1">
    <name type="scientific">marine sediment metagenome</name>
    <dbReference type="NCBI Taxonomy" id="412755"/>
    <lineage>
        <taxon>unclassified sequences</taxon>
        <taxon>metagenomes</taxon>
        <taxon>ecological metagenomes</taxon>
    </lineage>
</organism>
<evidence type="ECO:0008006" key="2">
    <source>
        <dbReference type="Google" id="ProtNLM"/>
    </source>
</evidence>
<reference evidence="1" key="1">
    <citation type="journal article" date="2015" name="Nature">
        <title>Complex archaea that bridge the gap between prokaryotes and eukaryotes.</title>
        <authorList>
            <person name="Spang A."/>
            <person name="Saw J.H."/>
            <person name="Jorgensen S.L."/>
            <person name="Zaremba-Niedzwiedzka K."/>
            <person name="Martijn J."/>
            <person name="Lind A.E."/>
            <person name="van Eijk R."/>
            <person name="Schleper C."/>
            <person name="Guy L."/>
            <person name="Ettema T.J."/>
        </authorList>
    </citation>
    <scope>NUCLEOTIDE SEQUENCE</scope>
</reference>
<dbReference type="Gene3D" id="3.10.129.10">
    <property type="entry name" value="Hotdog Thioesterase"/>
    <property type="match status" value="1"/>
</dbReference>
<proteinExistence type="predicted"/>
<dbReference type="SUPFAM" id="SSF54637">
    <property type="entry name" value="Thioesterase/thiol ester dehydrase-isomerase"/>
    <property type="match status" value="1"/>
</dbReference>
<comment type="caution">
    <text evidence="1">The sequence shown here is derived from an EMBL/GenBank/DDBJ whole genome shotgun (WGS) entry which is preliminary data.</text>
</comment>
<dbReference type="AlphaFoldDB" id="A0A0F9PFM0"/>
<protein>
    <recommendedName>
        <fullName evidence="2">3-hydroxylacyl-ACP dehydratase</fullName>
    </recommendedName>
</protein>
<gene>
    <name evidence="1" type="ORF">LCGC14_0849100</name>
</gene>
<dbReference type="CDD" id="cd01289">
    <property type="entry name" value="FabA_like"/>
    <property type="match status" value="1"/>
</dbReference>
<dbReference type="EMBL" id="LAZR01002523">
    <property type="protein sequence ID" value="KKN28939.1"/>
    <property type="molecule type" value="Genomic_DNA"/>
</dbReference>
<sequence>MLDQRRDKSWIVQHIPHQGTMCLLDSVESWNADVISCRASSHRNSDNPLRAFGQLSTACGIEYAAQAMAVHGALLAPVDSIRPKSGYLVSIRSTKLHIARLDTINAELEIEASCLARNDNDVLYQFKITAQGQLLLDGRAAVVLDVEALSSTTNTSGDIL</sequence>
<dbReference type="InterPro" id="IPR029069">
    <property type="entry name" value="HotDog_dom_sf"/>
</dbReference>
<evidence type="ECO:0000313" key="1">
    <source>
        <dbReference type="EMBL" id="KKN28939.1"/>
    </source>
</evidence>
<accession>A0A0F9PFM0</accession>
<dbReference type="Pfam" id="PF22817">
    <property type="entry name" value="ApeP-like"/>
    <property type="match status" value="1"/>
</dbReference>